<name>A0A0E3WAY2_MYCLN</name>
<dbReference type="EMBL" id="CTEE01000001">
    <property type="protein sequence ID" value="CQD02686.1"/>
    <property type="molecule type" value="Genomic_DNA"/>
</dbReference>
<reference evidence="1 2" key="1">
    <citation type="submission" date="2015-03" db="EMBL/GenBank/DDBJ databases">
        <authorList>
            <person name="Urmite Genomes"/>
        </authorList>
    </citation>
    <scope>NUCLEOTIDE SEQUENCE [LARGE SCALE GENOMIC DNA]</scope>
    <source>
        <strain evidence="1 2">CSUR P1491</strain>
    </source>
</reference>
<evidence type="ECO:0000313" key="1">
    <source>
        <dbReference type="EMBL" id="CQD02686.1"/>
    </source>
</evidence>
<sequence>MLAGRITLPELTFPEDDTTRLERIREWRAKQYRLRNDRYYATTLSDEQNRSAIGQVHAELSALGELPGPM</sequence>
<dbReference type="RefSeq" id="WP_090598018.1">
    <property type="nucleotide sequence ID" value="NZ_CTEE01000001.1"/>
</dbReference>
<dbReference type="OrthoDB" id="4605766at2"/>
<proteinExistence type="predicted"/>
<gene>
    <name evidence="1" type="ORF">BN1232_00200</name>
</gene>
<protein>
    <submittedName>
        <fullName evidence="1">Uncharacterized protein</fullName>
    </submittedName>
</protein>
<dbReference type="AlphaFoldDB" id="A0A0E3WAY2"/>
<dbReference type="Proteomes" id="UP000199251">
    <property type="component" value="Unassembled WGS sequence"/>
</dbReference>
<accession>A0A0E3WAY2</accession>
<organism evidence="1 2">
    <name type="scientific">Mycobacterium lentiflavum</name>
    <dbReference type="NCBI Taxonomy" id="141349"/>
    <lineage>
        <taxon>Bacteria</taxon>
        <taxon>Bacillati</taxon>
        <taxon>Actinomycetota</taxon>
        <taxon>Actinomycetes</taxon>
        <taxon>Mycobacteriales</taxon>
        <taxon>Mycobacteriaceae</taxon>
        <taxon>Mycobacterium</taxon>
        <taxon>Mycobacterium simiae complex</taxon>
    </lineage>
</organism>
<evidence type="ECO:0000313" key="2">
    <source>
        <dbReference type="Proteomes" id="UP000199251"/>
    </source>
</evidence>